<evidence type="ECO:0000256" key="7">
    <source>
        <dbReference type="ARBA" id="ARBA00022989"/>
    </source>
</evidence>
<evidence type="ECO:0000256" key="4">
    <source>
        <dbReference type="ARBA" id="ARBA00022692"/>
    </source>
</evidence>
<evidence type="ECO:0000256" key="9">
    <source>
        <dbReference type="RuleBase" id="RU004181"/>
    </source>
</evidence>
<dbReference type="PANTHER" id="PTHR33695:SF1">
    <property type="entry name" value="LIPOPROTEIN SIGNAL PEPTIDASE"/>
    <property type="match status" value="1"/>
</dbReference>
<evidence type="ECO:0000256" key="1">
    <source>
        <dbReference type="ARBA" id="ARBA00006139"/>
    </source>
</evidence>
<evidence type="ECO:0000256" key="10">
    <source>
        <dbReference type="SAM" id="Phobius"/>
    </source>
</evidence>
<evidence type="ECO:0000313" key="12">
    <source>
        <dbReference type="Proteomes" id="UP000198983"/>
    </source>
</evidence>
<name>A0A1H1U1D8_9ACTN</name>
<dbReference type="InterPro" id="IPR001872">
    <property type="entry name" value="Peptidase_A8"/>
</dbReference>
<dbReference type="GO" id="GO:0004190">
    <property type="term" value="F:aspartic-type endopeptidase activity"/>
    <property type="evidence" value="ECO:0007669"/>
    <property type="project" value="UniProtKB-KW"/>
</dbReference>
<evidence type="ECO:0000313" key="11">
    <source>
        <dbReference type="EMBL" id="SDS66310.1"/>
    </source>
</evidence>
<gene>
    <name evidence="11" type="ORF">SAMN04489717_3427</name>
</gene>
<keyword evidence="5" id="KW-0064">Aspartyl protease</keyword>
<keyword evidence="8 10" id="KW-0472">Membrane</keyword>
<sequence length="143" mass="14529">MLQVAVAFLAAGAVAVCVDQLSKAVAGRLLAGRDLRRVAWRSALRWVLNHRGAVVALPVRWAILVWAAALACAGLLVVVHWSSLGIGGAVGLGLVTGGAAGNLVDRLVLGAVVDFIALRALLTFNFADAAMVAGAVVLVGSLA</sequence>
<keyword evidence="7 10" id="KW-1133">Transmembrane helix</keyword>
<keyword evidence="4 10" id="KW-0812">Transmembrane</keyword>
<feature type="transmembrane region" description="Helical" evidence="10">
    <location>
        <begin position="116"/>
        <end position="139"/>
    </location>
</feature>
<feature type="transmembrane region" description="Helical" evidence="10">
    <location>
        <begin position="86"/>
        <end position="104"/>
    </location>
</feature>
<keyword evidence="2" id="KW-1003">Cell membrane</keyword>
<accession>A0A1H1U1D8</accession>
<proteinExistence type="inferred from homology"/>
<evidence type="ECO:0000256" key="5">
    <source>
        <dbReference type="ARBA" id="ARBA00022750"/>
    </source>
</evidence>
<evidence type="ECO:0000256" key="6">
    <source>
        <dbReference type="ARBA" id="ARBA00022801"/>
    </source>
</evidence>
<dbReference type="GO" id="GO:0006508">
    <property type="term" value="P:proteolysis"/>
    <property type="evidence" value="ECO:0007669"/>
    <property type="project" value="UniProtKB-KW"/>
</dbReference>
<keyword evidence="6" id="KW-0378">Hydrolase</keyword>
<dbReference type="EMBL" id="LT629732">
    <property type="protein sequence ID" value="SDS66310.1"/>
    <property type="molecule type" value="Genomic_DNA"/>
</dbReference>
<feature type="transmembrane region" description="Helical" evidence="10">
    <location>
        <begin position="59"/>
        <end position="79"/>
    </location>
</feature>
<dbReference type="PRINTS" id="PR00781">
    <property type="entry name" value="LIPOSIGPTASE"/>
</dbReference>
<dbReference type="GO" id="GO:0016020">
    <property type="term" value="C:membrane"/>
    <property type="evidence" value="ECO:0007669"/>
    <property type="project" value="InterPro"/>
</dbReference>
<reference evidence="11 12" key="1">
    <citation type="submission" date="2016-10" db="EMBL/GenBank/DDBJ databases">
        <authorList>
            <person name="de Groot N.N."/>
        </authorList>
    </citation>
    <scope>NUCLEOTIDE SEQUENCE [LARGE SCALE GENOMIC DNA]</scope>
    <source>
        <strain evidence="11 12">DSM 22024</strain>
    </source>
</reference>
<dbReference type="Proteomes" id="UP000198983">
    <property type="component" value="Chromosome I"/>
</dbReference>
<evidence type="ECO:0000256" key="3">
    <source>
        <dbReference type="ARBA" id="ARBA00022670"/>
    </source>
</evidence>
<protein>
    <submittedName>
        <fullName evidence="11">Signal peptidase II Aspartic peptidase. MEROPS family A08</fullName>
    </submittedName>
</protein>
<dbReference type="PANTHER" id="PTHR33695">
    <property type="entry name" value="LIPOPROTEIN SIGNAL PEPTIDASE"/>
    <property type="match status" value="1"/>
</dbReference>
<keyword evidence="12" id="KW-1185">Reference proteome</keyword>
<evidence type="ECO:0000256" key="2">
    <source>
        <dbReference type="ARBA" id="ARBA00022475"/>
    </source>
</evidence>
<evidence type="ECO:0000256" key="8">
    <source>
        <dbReference type="ARBA" id="ARBA00023136"/>
    </source>
</evidence>
<dbReference type="Pfam" id="PF01252">
    <property type="entry name" value="Peptidase_A8"/>
    <property type="match status" value="1"/>
</dbReference>
<organism evidence="11 12">
    <name type="scientific">Actinopolymorpha singaporensis</name>
    <dbReference type="NCBI Taxonomy" id="117157"/>
    <lineage>
        <taxon>Bacteria</taxon>
        <taxon>Bacillati</taxon>
        <taxon>Actinomycetota</taxon>
        <taxon>Actinomycetes</taxon>
        <taxon>Propionibacteriales</taxon>
        <taxon>Actinopolymorphaceae</taxon>
        <taxon>Actinopolymorpha</taxon>
    </lineage>
</organism>
<dbReference type="AlphaFoldDB" id="A0A1H1U1D8"/>
<dbReference type="STRING" id="117157.SAMN04489717_3427"/>
<comment type="similarity">
    <text evidence="1 9">Belongs to the peptidase A8 family.</text>
</comment>
<keyword evidence="3" id="KW-0645">Protease</keyword>